<organism evidence="4 5">
    <name type="scientific">Paenibacillus odorifer</name>
    <dbReference type="NCBI Taxonomy" id="189426"/>
    <lineage>
        <taxon>Bacteria</taxon>
        <taxon>Bacillati</taxon>
        <taxon>Bacillota</taxon>
        <taxon>Bacilli</taxon>
        <taxon>Bacillales</taxon>
        <taxon>Paenibacillaceae</taxon>
        <taxon>Paenibacillus</taxon>
    </lineage>
</organism>
<dbReference type="GO" id="GO:0016020">
    <property type="term" value="C:membrane"/>
    <property type="evidence" value="ECO:0007669"/>
    <property type="project" value="TreeGrafter"/>
</dbReference>
<dbReference type="AlphaFoldDB" id="A0A1R0XR08"/>
<keyword evidence="1" id="KW-0805">Transcription regulation</keyword>
<proteinExistence type="predicted"/>
<evidence type="ECO:0000313" key="5">
    <source>
        <dbReference type="Proteomes" id="UP000187439"/>
    </source>
</evidence>
<dbReference type="Gene3D" id="3.40.50.1820">
    <property type="entry name" value="alpha/beta hydrolase"/>
    <property type="match status" value="1"/>
</dbReference>
<dbReference type="InterPro" id="IPR029058">
    <property type="entry name" value="AB_hydrolase_fold"/>
</dbReference>
<dbReference type="InterPro" id="IPR000073">
    <property type="entry name" value="AB_hydrolase_1"/>
</dbReference>
<dbReference type="InterPro" id="IPR036388">
    <property type="entry name" value="WH-like_DNA-bd_sf"/>
</dbReference>
<dbReference type="PANTHER" id="PTHR43798:SF33">
    <property type="entry name" value="HYDROLASE, PUTATIVE (AFU_ORTHOLOGUE AFUA_2G14860)-RELATED"/>
    <property type="match status" value="1"/>
</dbReference>
<dbReference type="SUPFAM" id="SSF53474">
    <property type="entry name" value="alpha/beta-Hydrolases"/>
    <property type="match status" value="1"/>
</dbReference>
<gene>
    <name evidence="4" type="ORF">BSK52_21280</name>
</gene>
<dbReference type="GO" id="GO:0006355">
    <property type="term" value="P:regulation of DNA-templated transcription"/>
    <property type="evidence" value="ECO:0007669"/>
    <property type="project" value="InterPro"/>
</dbReference>
<keyword evidence="2" id="KW-0804">Transcription</keyword>
<dbReference type="Gene3D" id="1.10.10.10">
    <property type="entry name" value="Winged helix-like DNA-binding domain superfamily/Winged helix DNA-binding domain"/>
    <property type="match status" value="1"/>
</dbReference>
<feature type="domain" description="AB hydrolase-1" evidence="3">
    <location>
        <begin position="25"/>
        <end position="251"/>
    </location>
</feature>
<reference evidence="4 5" key="1">
    <citation type="submission" date="2016-10" db="EMBL/GenBank/DDBJ databases">
        <title>Paenibacillus species isolates.</title>
        <authorList>
            <person name="Beno S.M."/>
        </authorList>
    </citation>
    <scope>NUCLEOTIDE SEQUENCE [LARGE SCALE GENOMIC DNA]</scope>
    <source>
        <strain evidence="4 5">FSL H7-0710</strain>
    </source>
</reference>
<dbReference type="RefSeq" id="WP_076120586.1">
    <property type="nucleotide sequence ID" value="NZ_MPTC01000022.1"/>
</dbReference>
<protein>
    <recommendedName>
        <fullName evidence="3">AB hydrolase-1 domain-containing protein</fullName>
    </recommendedName>
</protein>
<dbReference type="PRINTS" id="PR00111">
    <property type="entry name" value="ABHYDROLASE"/>
</dbReference>
<dbReference type="SUPFAM" id="SSF46894">
    <property type="entry name" value="C-terminal effector domain of the bipartite response regulators"/>
    <property type="match status" value="1"/>
</dbReference>
<dbReference type="OrthoDB" id="9805423at2"/>
<dbReference type="InterPro" id="IPR050266">
    <property type="entry name" value="AB_hydrolase_sf"/>
</dbReference>
<dbReference type="GO" id="GO:0003677">
    <property type="term" value="F:DNA binding"/>
    <property type="evidence" value="ECO:0007669"/>
    <property type="project" value="InterPro"/>
</dbReference>
<sequence length="512" mass="59807">MPFFIRDEVRIHYNFYNAHEESMETILLIHGTGFDLTSWKLILPYFLKHYRIIAYDLRGHGLSDKGPDNIDKELLIGDVAYLLNQLEINQVHVVAHGAGSIIAILFGAIFPERVKTYSLLSIPVFSSNKTLAKFASYRSPMIEGATSTRALAEHIISNVTLYPQDSPEVQRLYESFIKVSPQTYFEFWERYLDFHQDIFDLFKKNTIPTLVLTGELDPIYPPYLSSLITMQIRNSRYMLVYGSSNMVFYDQPLETFNNIRRFYESQQVVIRDVDPILKDLHSEFTIDVGTNEDLINTIEVHLLDQFQVCVNGEAILSGWNQRNAKALIIYLVFNRSVTRSQICDDLWSNTDIVKAKSQLRVYLTHLRKTLRDHEYDLLIMDNEHIHLNAEVKCDLIDFIQELNRAENEGDFNHKAALCEALINKISPNYFRNLSDDWIQYLRSSLEDRINKLCKEMSSYYLENDDCIKAILFLEATLKIHQDEEVIRQLIGLYQQRNLTKDILRLEQFLKNI</sequence>
<name>A0A1R0XR08_9BACL</name>
<dbReference type="PANTHER" id="PTHR43798">
    <property type="entry name" value="MONOACYLGLYCEROL LIPASE"/>
    <property type="match status" value="1"/>
</dbReference>
<evidence type="ECO:0000313" key="4">
    <source>
        <dbReference type="EMBL" id="OMD37530.1"/>
    </source>
</evidence>
<evidence type="ECO:0000256" key="1">
    <source>
        <dbReference type="ARBA" id="ARBA00023015"/>
    </source>
</evidence>
<dbReference type="InterPro" id="IPR016032">
    <property type="entry name" value="Sig_transdc_resp-reg_C-effctor"/>
</dbReference>
<dbReference type="EMBL" id="MPTC01000022">
    <property type="protein sequence ID" value="OMD37530.1"/>
    <property type="molecule type" value="Genomic_DNA"/>
</dbReference>
<comment type="caution">
    <text evidence="4">The sequence shown here is derived from an EMBL/GenBank/DDBJ whole genome shotgun (WGS) entry which is preliminary data.</text>
</comment>
<dbReference type="Proteomes" id="UP000187439">
    <property type="component" value="Unassembled WGS sequence"/>
</dbReference>
<accession>A0A1R0XR08</accession>
<dbReference type="Pfam" id="PF00561">
    <property type="entry name" value="Abhydrolase_1"/>
    <property type="match status" value="1"/>
</dbReference>
<evidence type="ECO:0000259" key="3">
    <source>
        <dbReference type="Pfam" id="PF00561"/>
    </source>
</evidence>
<evidence type="ECO:0000256" key="2">
    <source>
        <dbReference type="ARBA" id="ARBA00023163"/>
    </source>
</evidence>